<accession>A0ACC2MSE2</accession>
<dbReference type="Proteomes" id="UP001234297">
    <property type="component" value="Chromosome 1"/>
</dbReference>
<name>A0ACC2MSE2_PERAE</name>
<evidence type="ECO:0000313" key="1">
    <source>
        <dbReference type="EMBL" id="KAJ8647822.1"/>
    </source>
</evidence>
<proteinExistence type="predicted"/>
<gene>
    <name evidence="1" type="ORF">MRB53_000845</name>
</gene>
<evidence type="ECO:0000313" key="2">
    <source>
        <dbReference type="Proteomes" id="UP001234297"/>
    </source>
</evidence>
<keyword evidence="2" id="KW-1185">Reference proteome</keyword>
<comment type="caution">
    <text evidence="1">The sequence shown here is derived from an EMBL/GenBank/DDBJ whole genome shotgun (WGS) entry which is preliminary data.</text>
</comment>
<protein>
    <submittedName>
        <fullName evidence="1">Uncharacterized protein</fullName>
    </submittedName>
</protein>
<dbReference type="EMBL" id="CM056809">
    <property type="protein sequence ID" value="KAJ8647822.1"/>
    <property type="molecule type" value="Genomic_DNA"/>
</dbReference>
<sequence>MTFDTGPSVRPLVIVIFFPYINGHVCYLTAHVIPSSLSHLRLQWYHAPNPFTSLFPLEKRLPLSAQGFPAKGFESMCLAMRTLWELLLLVFISMFSKTIGGKPSSWFVPVETGYCTSWRVAVEAYNERAWRTVPVQCLRYVENYMLGGQYDQDINMVVEQIYNYMRDVAPAADGKDAWILDIDDTCLSNLLYYQGKRFGVDPFDPAAFSNWVQSRCCPAIPAVHGLFWKLINSGFKVFLLSGRDEETMGESTADNLHNLGFLGYERLILRSPAYRGLGAVPFKSEARKKLVAEGYKIWGNVGDQWSDLLGDCAGDRTFKLPNPMYYVP</sequence>
<reference evidence="1 2" key="1">
    <citation type="journal article" date="2022" name="Hortic Res">
        <title>A haplotype resolved chromosomal level avocado genome allows analysis of novel avocado genes.</title>
        <authorList>
            <person name="Nath O."/>
            <person name="Fletcher S.J."/>
            <person name="Hayward A."/>
            <person name="Shaw L.M."/>
            <person name="Masouleh A.K."/>
            <person name="Furtado A."/>
            <person name="Henry R.J."/>
            <person name="Mitter N."/>
        </authorList>
    </citation>
    <scope>NUCLEOTIDE SEQUENCE [LARGE SCALE GENOMIC DNA]</scope>
    <source>
        <strain evidence="2">cv. Hass</strain>
    </source>
</reference>
<organism evidence="1 2">
    <name type="scientific">Persea americana</name>
    <name type="common">Avocado</name>
    <dbReference type="NCBI Taxonomy" id="3435"/>
    <lineage>
        <taxon>Eukaryota</taxon>
        <taxon>Viridiplantae</taxon>
        <taxon>Streptophyta</taxon>
        <taxon>Embryophyta</taxon>
        <taxon>Tracheophyta</taxon>
        <taxon>Spermatophyta</taxon>
        <taxon>Magnoliopsida</taxon>
        <taxon>Magnoliidae</taxon>
        <taxon>Laurales</taxon>
        <taxon>Lauraceae</taxon>
        <taxon>Persea</taxon>
    </lineage>
</organism>